<dbReference type="EMBL" id="JASMQC010000002">
    <property type="protein sequence ID" value="KAK1947667.1"/>
    <property type="molecule type" value="Genomic_DNA"/>
</dbReference>
<protein>
    <submittedName>
        <fullName evidence="2">Uncharacterized protein</fullName>
    </submittedName>
</protein>
<accession>A0AAD9GZF2</accession>
<organism evidence="2 3">
    <name type="scientific">Phytophthora citrophthora</name>
    <dbReference type="NCBI Taxonomy" id="4793"/>
    <lineage>
        <taxon>Eukaryota</taxon>
        <taxon>Sar</taxon>
        <taxon>Stramenopiles</taxon>
        <taxon>Oomycota</taxon>
        <taxon>Peronosporomycetes</taxon>
        <taxon>Peronosporales</taxon>
        <taxon>Peronosporaceae</taxon>
        <taxon>Phytophthora</taxon>
    </lineage>
</organism>
<proteinExistence type="predicted"/>
<feature type="compositionally biased region" description="Low complexity" evidence="1">
    <location>
        <begin position="156"/>
        <end position="167"/>
    </location>
</feature>
<reference evidence="2" key="1">
    <citation type="submission" date="2023-08" db="EMBL/GenBank/DDBJ databases">
        <title>Reference Genome Resource for the Citrus Pathogen Phytophthora citrophthora.</title>
        <authorList>
            <person name="Moller H."/>
            <person name="Coetzee B."/>
            <person name="Rose L.J."/>
            <person name="Van Niekerk J.M."/>
        </authorList>
    </citation>
    <scope>NUCLEOTIDE SEQUENCE</scope>
    <source>
        <strain evidence="2">STE-U-9442</strain>
    </source>
</reference>
<name>A0AAD9GZF2_9STRA</name>
<feature type="compositionally biased region" description="Polar residues" evidence="1">
    <location>
        <begin position="132"/>
        <end position="148"/>
    </location>
</feature>
<keyword evidence="3" id="KW-1185">Reference proteome</keyword>
<dbReference type="Proteomes" id="UP001259832">
    <property type="component" value="Unassembled WGS sequence"/>
</dbReference>
<evidence type="ECO:0000313" key="2">
    <source>
        <dbReference type="EMBL" id="KAK1947667.1"/>
    </source>
</evidence>
<sequence>MWRVAIVDAISETAEMEQKCQTASIIDIDVEKIEKDGDVLMRQLDHDQARVYVRDATNFKLIRLHQPAASIVTAEQTLDDIQHDITTAKTKSEVVDVDTMVSEDVTAFNPLFDGHFGHLVDAVDHQHKFPDNSKTTGSNVSSHTATSSEDCDCEPSSASTATHTSSDSGDEILDLFTPMKTMKTEAYLHTMFSTSAVRLRNPTARETLRRRLMETDAKKHGMFPSHPIFKQPEEELDGLFDTRYTVHPY</sequence>
<feature type="region of interest" description="Disordered" evidence="1">
    <location>
        <begin position="130"/>
        <end position="170"/>
    </location>
</feature>
<evidence type="ECO:0000256" key="1">
    <source>
        <dbReference type="SAM" id="MobiDB-lite"/>
    </source>
</evidence>
<evidence type="ECO:0000313" key="3">
    <source>
        <dbReference type="Proteomes" id="UP001259832"/>
    </source>
</evidence>
<dbReference type="AlphaFoldDB" id="A0AAD9GZF2"/>
<gene>
    <name evidence="2" type="ORF">P3T76_001677</name>
</gene>
<comment type="caution">
    <text evidence="2">The sequence shown here is derived from an EMBL/GenBank/DDBJ whole genome shotgun (WGS) entry which is preliminary data.</text>
</comment>